<evidence type="ECO:0000256" key="1">
    <source>
        <dbReference type="ARBA" id="ARBA00001946"/>
    </source>
</evidence>
<dbReference type="AlphaFoldDB" id="A0A0B7NFZ1"/>
<dbReference type="PRINTS" id="PR00989">
    <property type="entry name" value="ADENOKINASE"/>
</dbReference>
<dbReference type="EC" id="2.7.1.20" evidence="4 14"/>
<dbReference type="GO" id="GO:0005524">
    <property type="term" value="F:ATP binding"/>
    <property type="evidence" value="ECO:0007669"/>
    <property type="project" value="UniProtKB-UniRule"/>
</dbReference>
<dbReference type="OrthoDB" id="432447at2759"/>
<sequence>MPYTLLAMENPLLDIQCRPDDELMKRYNLKANDAILADASHEPLYEEIVEKYPVTYVAGGAAQNTARGAQYFLPAKSTIYMGCISNDEFGNKMKAAAEADGLETNYEITKEASTGTCAVLITGKDRSLVANLAAAEKFQTSFLQRAENWKLVEEAKYYYMGSFFITHDGGYESARLVSQHASDNDKTFALNLSAPFLSQFFKERLDSIIKNTDILFGNEDEARTYSKQAGWDTEDVEEIAKKLSQLPKGNSKPRLVVITQGAEATVVAKGDDSKTYPVIKVEEKDIVDTNGAGDGFCGGFMGLYAQGIDDPARCVKAGHYLANLVIQRVGPTYPPMESRTNIPTF</sequence>
<evidence type="ECO:0000256" key="14">
    <source>
        <dbReference type="RuleBase" id="RU368116"/>
    </source>
</evidence>
<dbReference type="Gene3D" id="3.30.1110.10">
    <property type="match status" value="1"/>
</dbReference>
<evidence type="ECO:0000256" key="12">
    <source>
        <dbReference type="ARBA" id="ARBA00068771"/>
    </source>
</evidence>
<proteinExistence type="inferred from homology"/>
<evidence type="ECO:0000256" key="6">
    <source>
        <dbReference type="ARBA" id="ARBA00022726"/>
    </source>
</evidence>
<dbReference type="Proteomes" id="UP000054107">
    <property type="component" value="Unassembled WGS sequence"/>
</dbReference>
<dbReference type="FunFam" id="3.40.1190.20:FF:000076">
    <property type="entry name" value="Adenosine kinase"/>
    <property type="match status" value="1"/>
</dbReference>
<dbReference type="Pfam" id="PF00294">
    <property type="entry name" value="PfkB"/>
    <property type="match status" value="1"/>
</dbReference>
<keyword evidence="10 14" id="KW-0460">Magnesium</keyword>
<dbReference type="InterPro" id="IPR001805">
    <property type="entry name" value="Adenokinase"/>
</dbReference>
<dbReference type="InterPro" id="IPR011611">
    <property type="entry name" value="PfkB_dom"/>
</dbReference>
<feature type="active site" description="Proton acceptor" evidence="13">
    <location>
        <position position="294"/>
    </location>
</feature>
<accession>A0A0B7NFZ1</accession>
<name>A0A0B7NFZ1_9FUNG</name>
<dbReference type="InterPro" id="IPR002173">
    <property type="entry name" value="Carboh/pur_kinase_PfkB_CS"/>
</dbReference>
<comment type="similarity">
    <text evidence="3 14">Belongs to the carbohydrate kinase PfkB family.</text>
</comment>
<dbReference type="GO" id="GO:0006166">
    <property type="term" value="P:purine ribonucleoside salvage"/>
    <property type="evidence" value="ECO:0007669"/>
    <property type="project" value="UniProtKB-KW"/>
</dbReference>
<evidence type="ECO:0000256" key="2">
    <source>
        <dbReference type="ARBA" id="ARBA00004801"/>
    </source>
</evidence>
<keyword evidence="5 14" id="KW-0808">Transferase</keyword>
<dbReference type="PANTHER" id="PTHR45769">
    <property type="entry name" value="ADENOSINE KINASE"/>
    <property type="match status" value="1"/>
</dbReference>
<protein>
    <recommendedName>
        <fullName evidence="12 14">Adenosine kinase</fullName>
        <shortName evidence="14">AK</shortName>
        <ecNumber evidence="4 14">2.7.1.20</ecNumber>
    </recommendedName>
    <alternativeName>
        <fullName evidence="14">Adenosine 5'-phosphotransferase</fullName>
    </alternativeName>
</protein>
<dbReference type="PANTHER" id="PTHR45769:SF3">
    <property type="entry name" value="ADENOSINE KINASE"/>
    <property type="match status" value="1"/>
</dbReference>
<comment type="function">
    <text evidence="14">ATP dependent phosphorylation of adenosine and other related nucleoside analogs to monophosphate derivatives.</text>
</comment>
<evidence type="ECO:0000256" key="7">
    <source>
        <dbReference type="ARBA" id="ARBA00022741"/>
    </source>
</evidence>
<evidence type="ECO:0000313" key="17">
    <source>
        <dbReference type="Proteomes" id="UP000054107"/>
    </source>
</evidence>
<dbReference type="EMBL" id="LN733106">
    <property type="protein sequence ID" value="CEP16347.1"/>
    <property type="molecule type" value="Genomic_DNA"/>
</dbReference>
<dbReference type="Gene3D" id="3.40.1190.20">
    <property type="match status" value="1"/>
</dbReference>
<evidence type="ECO:0000259" key="15">
    <source>
        <dbReference type="Pfam" id="PF00294"/>
    </source>
</evidence>
<gene>
    <name evidence="16" type="primary">PARPA_10609.1 scaffold 41473</name>
</gene>
<comment type="catalytic activity">
    <reaction evidence="11 14">
        <text>adenosine + ATP = AMP + ADP + H(+)</text>
        <dbReference type="Rhea" id="RHEA:20824"/>
        <dbReference type="ChEBI" id="CHEBI:15378"/>
        <dbReference type="ChEBI" id="CHEBI:16335"/>
        <dbReference type="ChEBI" id="CHEBI:30616"/>
        <dbReference type="ChEBI" id="CHEBI:456215"/>
        <dbReference type="ChEBI" id="CHEBI:456216"/>
        <dbReference type="EC" id="2.7.1.20"/>
    </reaction>
</comment>
<feature type="domain" description="Carbohydrate kinase PfkB" evidence="15">
    <location>
        <begin position="31"/>
        <end position="334"/>
    </location>
</feature>
<keyword evidence="8 14" id="KW-0418">Kinase</keyword>
<keyword evidence="6 14" id="KW-0660">Purine salvage</keyword>
<evidence type="ECO:0000256" key="10">
    <source>
        <dbReference type="ARBA" id="ARBA00022842"/>
    </source>
</evidence>
<comment type="cofactor">
    <cofactor evidence="1 14">
        <name>Mg(2+)</name>
        <dbReference type="ChEBI" id="CHEBI:18420"/>
    </cofactor>
</comment>
<evidence type="ECO:0000256" key="8">
    <source>
        <dbReference type="ARBA" id="ARBA00022777"/>
    </source>
</evidence>
<dbReference type="GO" id="GO:0005634">
    <property type="term" value="C:nucleus"/>
    <property type="evidence" value="ECO:0007669"/>
    <property type="project" value="TreeGrafter"/>
</dbReference>
<evidence type="ECO:0000256" key="9">
    <source>
        <dbReference type="ARBA" id="ARBA00022840"/>
    </source>
</evidence>
<reference evidence="16 17" key="1">
    <citation type="submission" date="2014-09" db="EMBL/GenBank/DDBJ databases">
        <authorList>
            <person name="Ellenberger Sabrina"/>
        </authorList>
    </citation>
    <scope>NUCLEOTIDE SEQUENCE [LARGE SCALE GENOMIC DNA]</scope>
    <source>
        <strain evidence="16 17">CBS 412.66</strain>
    </source>
</reference>
<dbReference type="SUPFAM" id="SSF53613">
    <property type="entry name" value="Ribokinase-like"/>
    <property type="match status" value="1"/>
</dbReference>
<dbReference type="GO" id="GO:0004001">
    <property type="term" value="F:adenosine kinase activity"/>
    <property type="evidence" value="ECO:0007669"/>
    <property type="project" value="UniProtKB-UniRule"/>
</dbReference>
<dbReference type="GO" id="GO:0005829">
    <property type="term" value="C:cytosol"/>
    <property type="evidence" value="ECO:0007669"/>
    <property type="project" value="TreeGrafter"/>
</dbReference>
<dbReference type="STRING" id="35722.A0A0B7NFZ1"/>
<comment type="pathway">
    <text evidence="2 14">Purine metabolism; AMP biosynthesis via salvage pathway; AMP from adenosine: step 1/1.</text>
</comment>
<evidence type="ECO:0000313" key="16">
    <source>
        <dbReference type="EMBL" id="CEP16347.1"/>
    </source>
</evidence>
<keyword evidence="7 14" id="KW-0547">Nucleotide-binding</keyword>
<dbReference type="GO" id="GO:0006144">
    <property type="term" value="P:purine nucleobase metabolic process"/>
    <property type="evidence" value="ECO:0007669"/>
    <property type="project" value="TreeGrafter"/>
</dbReference>
<dbReference type="CDD" id="cd01168">
    <property type="entry name" value="adenosine_kinase"/>
    <property type="match status" value="1"/>
</dbReference>
<evidence type="ECO:0000256" key="13">
    <source>
        <dbReference type="PIRSR" id="PIRSR601805-1"/>
    </source>
</evidence>
<evidence type="ECO:0000256" key="5">
    <source>
        <dbReference type="ARBA" id="ARBA00022679"/>
    </source>
</evidence>
<dbReference type="PROSITE" id="PS00584">
    <property type="entry name" value="PFKB_KINASES_2"/>
    <property type="match status" value="1"/>
</dbReference>
<keyword evidence="9 14" id="KW-0067">ATP-binding</keyword>
<evidence type="ECO:0000256" key="11">
    <source>
        <dbReference type="ARBA" id="ARBA00051362"/>
    </source>
</evidence>
<dbReference type="UniPathway" id="UPA00588">
    <property type="reaction ID" value="UER00659"/>
</dbReference>
<dbReference type="GO" id="GO:0044209">
    <property type="term" value="P:AMP salvage"/>
    <property type="evidence" value="ECO:0007669"/>
    <property type="project" value="UniProtKB-UniRule"/>
</dbReference>
<dbReference type="InterPro" id="IPR029056">
    <property type="entry name" value="Ribokinase-like"/>
</dbReference>
<evidence type="ECO:0000256" key="3">
    <source>
        <dbReference type="ARBA" id="ARBA00010688"/>
    </source>
</evidence>
<keyword evidence="17" id="KW-1185">Reference proteome</keyword>
<evidence type="ECO:0000256" key="4">
    <source>
        <dbReference type="ARBA" id="ARBA00012119"/>
    </source>
</evidence>
<organism evidence="16 17">
    <name type="scientific">Parasitella parasitica</name>
    <dbReference type="NCBI Taxonomy" id="35722"/>
    <lineage>
        <taxon>Eukaryota</taxon>
        <taxon>Fungi</taxon>
        <taxon>Fungi incertae sedis</taxon>
        <taxon>Mucoromycota</taxon>
        <taxon>Mucoromycotina</taxon>
        <taxon>Mucoromycetes</taxon>
        <taxon>Mucorales</taxon>
        <taxon>Mucorineae</taxon>
        <taxon>Mucoraceae</taxon>
        <taxon>Parasitella</taxon>
    </lineage>
</organism>